<sequence length="250" mass="27113">MSGPDDPSHLITALGDDLDHGFTALYDAYRTPVFTTALRATGSWTDAEDFTAETFLRAYRSLISDNPPPLDTLRPRAWLLTILLNTVRNDRRTKARKPPPTDIDNTPERPDTTQDPARAAELHETNRDLATRLATLTAKQRDAVILRHVLDLPIEEIAVILDCAEGTAKSHISRGLTALRKQATTGDTPPATATPDPAPTPRTPPQPKPAVTDTYTHPTAAFTTAVTSTPTTSTTSTHTISSPASEVRHA</sequence>
<reference evidence="9 10" key="1">
    <citation type="submission" date="2020-08" db="EMBL/GenBank/DDBJ databases">
        <title>Genomic Encyclopedia of Type Strains, Phase IV (KMG-IV): sequencing the most valuable type-strain genomes for metagenomic binning, comparative biology and taxonomic classification.</title>
        <authorList>
            <person name="Goeker M."/>
        </authorList>
    </citation>
    <scope>NUCLEOTIDE SEQUENCE [LARGE SCALE GENOMIC DNA]</scope>
    <source>
        <strain evidence="9 10">YIM 65646</strain>
    </source>
</reference>
<dbReference type="EMBL" id="JACHGT010000003">
    <property type="protein sequence ID" value="MBB6033748.1"/>
    <property type="molecule type" value="Genomic_DNA"/>
</dbReference>
<dbReference type="InterPro" id="IPR013249">
    <property type="entry name" value="RNA_pol_sigma70_r4_t2"/>
</dbReference>
<proteinExistence type="inferred from homology"/>
<dbReference type="Gene3D" id="1.10.10.10">
    <property type="entry name" value="Winged helix-like DNA-binding domain superfamily/Winged helix DNA-binding domain"/>
    <property type="match status" value="1"/>
</dbReference>
<evidence type="ECO:0000313" key="9">
    <source>
        <dbReference type="EMBL" id="MBB6033748.1"/>
    </source>
</evidence>
<dbReference type="InterPro" id="IPR036388">
    <property type="entry name" value="WH-like_DNA-bd_sf"/>
</dbReference>
<dbReference type="Gene3D" id="1.10.1740.10">
    <property type="match status" value="1"/>
</dbReference>
<evidence type="ECO:0000256" key="3">
    <source>
        <dbReference type="ARBA" id="ARBA00023082"/>
    </source>
</evidence>
<feature type="compositionally biased region" description="Basic and acidic residues" evidence="6">
    <location>
        <begin position="106"/>
        <end position="117"/>
    </location>
</feature>
<feature type="compositionally biased region" description="Low complexity" evidence="6">
    <location>
        <begin position="218"/>
        <end position="250"/>
    </location>
</feature>
<dbReference type="Pfam" id="PF08281">
    <property type="entry name" value="Sigma70_r4_2"/>
    <property type="match status" value="1"/>
</dbReference>
<dbReference type="Proteomes" id="UP000548476">
    <property type="component" value="Unassembled WGS sequence"/>
</dbReference>
<dbReference type="RefSeq" id="WP_203685826.1">
    <property type="nucleotide sequence ID" value="NZ_BONT01000013.1"/>
</dbReference>
<dbReference type="PANTHER" id="PTHR43133:SF8">
    <property type="entry name" value="RNA POLYMERASE SIGMA FACTOR HI_1459-RELATED"/>
    <property type="match status" value="1"/>
</dbReference>
<dbReference type="GO" id="GO:0016987">
    <property type="term" value="F:sigma factor activity"/>
    <property type="evidence" value="ECO:0007669"/>
    <property type="project" value="UniProtKB-KW"/>
</dbReference>
<evidence type="ECO:0000256" key="1">
    <source>
        <dbReference type="ARBA" id="ARBA00010641"/>
    </source>
</evidence>
<gene>
    <name evidence="9" type="ORF">HNR73_001598</name>
</gene>
<keyword evidence="2" id="KW-0805">Transcription regulation</keyword>
<keyword evidence="10" id="KW-1185">Reference proteome</keyword>
<evidence type="ECO:0000259" key="8">
    <source>
        <dbReference type="Pfam" id="PF08281"/>
    </source>
</evidence>
<dbReference type="GO" id="GO:0003677">
    <property type="term" value="F:DNA binding"/>
    <property type="evidence" value="ECO:0007669"/>
    <property type="project" value="UniProtKB-KW"/>
</dbReference>
<feature type="compositionally biased region" description="Pro residues" evidence="6">
    <location>
        <begin position="196"/>
        <end position="208"/>
    </location>
</feature>
<evidence type="ECO:0000256" key="4">
    <source>
        <dbReference type="ARBA" id="ARBA00023125"/>
    </source>
</evidence>
<organism evidence="9 10">
    <name type="scientific">Phytomonospora endophytica</name>
    <dbReference type="NCBI Taxonomy" id="714109"/>
    <lineage>
        <taxon>Bacteria</taxon>
        <taxon>Bacillati</taxon>
        <taxon>Actinomycetota</taxon>
        <taxon>Actinomycetes</taxon>
        <taxon>Micromonosporales</taxon>
        <taxon>Micromonosporaceae</taxon>
        <taxon>Phytomonospora</taxon>
    </lineage>
</organism>
<keyword evidence="3" id="KW-0731">Sigma factor</keyword>
<dbReference type="Pfam" id="PF04542">
    <property type="entry name" value="Sigma70_r2"/>
    <property type="match status" value="1"/>
</dbReference>
<evidence type="ECO:0000259" key="7">
    <source>
        <dbReference type="Pfam" id="PF04542"/>
    </source>
</evidence>
<dbReference type="InterPro" id="IPR039425">
    <property type="entry name" value="RNA_pol_sigma-70-like"/>
</dbReference>
<dbReference type="SUPFAM" id="SSF88659">
    <property type="entry name" value="Sigma3 and sigma4 domains of RNA polymerase sigma factors"/>
    <property type="match status" value="1"/>
</dbReference>
<dbReference type="PANTHER" id="PTHR43133">
    <property type="entry name" value="RNA POLYMERASE ECF-TYPE SIGMA FACTO"/>
    <property type="match status" value="1"/>
</dbReference>
<evidence type="ECO:0000256" key="5">
    <source>
        <dbReference type="ARBA" id="ARBA00023163"/>
    </source>
</evidence>
<dbReference type="InterPro" id="IPR013324">
    <property type="entry name" value="RNA_pol_sigma_r3/r4-like"/>
</dbReference>
<comment type="similarity">
    <text evidence="1">Belongs to the sigma-70 factor family. ECF subfamily.</text>
</comment>
<dbReference type="InterPro" id="IPR014284">
    <property type="entry name" value="RNA_pol_sigma-70_dom"/>
</dbReference>
<keyword evidence="5" id="KW-0804">Transcription</keyword>
<dbReference type="NCBIfam" id="TIGR02937">
    <property type="entry name" value="sigma70-ECF"/>
    <property type="match status" value="1"/>
</dbReference>
<dbReference type="SUPFAM" id="SSF88946">
    <property type="entry name" value="Sigma2 domain of RNA polymerase sigma factors"/>
    <property type="match status" value="1"/>
</dbReference>
<protein>
    <submittedName>
        <fullName evidence="9">RNA polymerase sigma-70 factor (ECF subfamily)</fullName>
    </submittedName>
</protein>
<feature type="domain" description="RNA polymerase sigma factor 70 region 4 type 2" evidence="8">
    <location>
        <begin position="128"/>
        <end position="179"/>
    </location>
</feature>
<name>A0A841FIU0_9ACTN</name>
<feature type="domain" description="RNA polymerase sigma-70 region 2" evidence="7">
    <location>
        <begin position="25"/>
        <end position="96"/>
    </location>
</feature>
<evidence type="ECO:0000256" key="2">
    <source>
        <dbReference type="ARBA" id="ARBA00023015"/>
    </source>
</evidence>
<evidence type="ECO:0000313" key="10">
    <source>
        <dbReference type="Proteomes" id="UP000548476"/>
    </source>
</evidence>
<keyword evidence="4" id="KW-0238">DNA-binding</keyword>
<dbReference type="InterPro" id="IPR007627">
    <property type="entry name" value="RNA_pol_sigma70_r2"/>
</dbReference>
<feature type="compositionally biased region" description="Low complexity" evidence="6">
    <location>
        <begin position="183"/>
        <end position="195"/>
    </location>
</feature>
<comment type="caution">
    <text evidence="9">The sequence shown here is derived from an EMBL/GenBank/DDBJ whole genome shotgun (WGS) entry which is preliminary data.</text>
</comment>
<evidence type="ECO:0000256" key="6">
    <source>
        <dbReference type="SAM" id="MobiDB-lite"/>
    </source>
</evidence>
<dbReference type="InterPro" id="IPR013325">
    <property type="entry name" value="RNA_pol_sigma_r2"/>
</dbReference>
<dbReference type="AlphaFoldDB" id="A0A841FIU0"/>
<feature type="region of interest" description="Disordered" evidence="6">
    <location>
        <begin position="180"/>
        <end position="250"/>
    </location>
</feature>
<dbReference type="CDD" id="cd06171">
    <property type="entry name" value="Sigma70_r4"/>
    <property type="match status" value="1"/>
</dbReference>
<accession>A0A841FIU0</accession>
<feature type="region of interest" description="Disordered" evidence="6">
    <location>
        <begin position="90"/>
        <end position="117"/>
    </location>
</feature>
<dbReference type="GO" id="GO:0006352">
    <property type="term" value="P:DNA-templated transcription initiation"/>
    <property type="evidence" value="ECO:0007669"/>
    <property type="project" value="InterPro"/>
</dbReference>